<accession>A0A0A9SL59</accession>
<reference evidence="2" key="1">
    <citation type="submission" date="2014-09" db="EMBL/GenBank/DDBJ databases">
        <authorList>
            <person name="Magalhaes I.L.F."/>
            <person name="Oliveira U."/>
            <person name="Santos F.R."/>
            <person name="Vidigal T.H.D.A."/>
            <person name="Brescovit A.D."/>
            <person name="Santos A.J."/>
        </authorList>
    </citation>
    <scope>NUCLEOTIDE SEQUENCE</scope>
    <source>
        <tissue evidence="2">Shoot tissue taken approximately 20 cm above the soil surface</tissue>
    </source>
</reference>
<sequence>MKKYRRTKAIKNLADQMSGQETSM</sequence>
<protein>
    <submittedName>
        <fullName evidence="2">Uncharacterized protein</fullName>
    </submittedName>
</protein>
<evidence type="ECO:0000256" key="1">
    <source>
        <dbReference type="SAM" id="MobiDB-lite"/>
    </source>
</evidence>
<evidence type="ECO:0000313" key="2">
    <source>
        <dbReference type="EMBL" id="JAD47488.1"/>
    </source>
</evidence>
<name>A0A0A9SL59_ARUDO</name>
<feature type="region of interest" description="Disordered" evidence="1">
    <location>
        <begin position="1"/>
        <end position="24"/>
    </location>
</feature>
<feature type="compositionally biased region" description="Polar residues" evidence="1">
    <location>
        <begin position="15"/>
        <end position="24"/>
    </location>
</feature>
<reference evidence="2" key="2">
    <citation type="journal article" date="2015" name="Data Brief">
        <title>Shoot transcriptome of the giant reed, Arundo donax.</title>
        <authorList>
            <person name="Barrero R.A."/>
            <person name="Guerrero F.D."/>
            <person name="Moolhuijzen P."/>
            <person name="Goolsby J.A."/>
            <person name="Tidwell J."/>
            <person name="Bellgard S.E."/>
            <person name="Bellgard M.I."/>
        </authorList>
    </citation>
    <scope>NUCLEOTIDE SEQUENCE</scope>
    <source>
        <tissue evidence="2">Shoot tissue taken approximately 20 cm above the soil surface</tissue>
    </source>
</reference>
<dbReference type="AlphaFoldDB" id="A0A0A9SL59"/>
<organism evidence="2">
    <name type="scientific">Arundo donax</name>
    <name type="common">Giant reed</name>
    <name type="synonym">Donax arundinaceus</name>
    <dbReference type="NCBI Taxonomy" id="35708"/>
    <lineage>
        <taxon>Eukaryota</taxon>
        <taxon>Viridiplantae</taxon>
        <taxon>Streptophyta</taxon>
        <taxon>Embryophyta</taxon>
        <taxon>Tracheophyta</taxon>
        <taxon>Spermatophyta</taxon>
        <taxon>Magnoliopsida</taxon>
        <taxon>Liliopsida</taxon>
        <taxon>Poales</taxon>
        <taxon>Poaceae</taxon>
        <taxon>PACMAD clade</taxon>
        <taxon>Arundinoideae</taxon>
        <taxon>Arundineae</taxon>
        <taxon>Arundo</taxon>
    </lineage>
</organism>
<proteinExistence type="predicted"/>
<dbReference type="EMBL" id="GBRH01250407">
    <property type="protein sequence ID" value="JAD47488.1"/>
    <property type="molecule type" value="Transcribed_RNA"/>
</dbReference>